<feature type="non-terminal residue" evidence="1">
    <location>
        <position position="1"/>
    </location>
</feature>
<dbReference type="RefSeq" id="WP_394394723.1">
    <property type="nucleotide sequence ID" value="NZ_JBIENY010000320.1"/>
</dbReference>
<comment type="caution">
    <text evidence="1">The sequence shown here is derived from an EMBL/GenBank/DDBJ whole genome shotgun (WGS) entry which is preliminary data.</text>
</comment>
<keyword evidence="2" id="KW-1185">Reference proteome</keyword>
<evidence type="ECO:0000313" key="2">
    <source>
        <dbReference type="Proteomes" id="UP001605990"/>
    </source>
</evidence>
<name>A0ABW7E5Q2_STRRO</name>
<reference evidence="1 2" key="1">
    <citation type="submission" date="2024-10" db="EMBL/GenBank/DDBJ databases">
        <title>Draft genome assembly of a novel steroid transforming actinomycete isolated from African clawed frog Xenopus laevis.</title>
        <authorList>
            <person name="Bragin E."/>
            <person name="Kollerov V."/>
            <person name="Donova M.V."/>
        </authorList>
    </citation>
    <scope>NUCLEOTIDE SEQUENCE [LARGE SCALE GENOMIC DNA]</scope>
    <source>
        <strain evidence="1 2">MTOC-St3</strain>
    </source>
</reference>
<dbReference type="EMBL" id="JBIENY010000320">
    <property type="protein sequence ID" value="MFG6298214.1"/>
    <property type="molecule type" value="Genomic_DNA"/>
</dbReference>
<evidence type="ECO:0000313" key="1">
    <source>
        <dbReference type="EMBL" id="MFG6298214.1"/>
    </source>
</evidence>
<organism evidence="1 2">
    <name type="scientific">Streptomyces rochei</name>
    <name type="common">Streptomyces parvullus</name>
    <dbReference type="NCBI Taxonomy" id="1928"/>
    <lineage>
        <taxon>Bacteria</taxon>
        <taxon>Bacillati</taxon>
        <taxon>Actinomycetota</taxon>
        <taxon>Actinomycetes</taxon>
        <taxon>Kitasatosporales</taxon>
        <taxon>Streptomycetaceae</taxon>
        <taxon>Streptomyces</taxon>
        <taxon>Streptomyces rochei group</taxon>
    </lineage>
</organism>
<accession>A0ABW7E5Q2</accession>
<dbReference type="Proteomes" id="UP001605990">
    <property type="component" value="Unassembled WGS sequence"/>
</dbReference>
<gene>
    <name evidence="1" type="ORF">ACGU38_22925</name>
</gene>
<proteinExistence type="predicted"/>
<protein>
    <submittedName>
        <fullName evidence="1">Uncharacterized protein</fullName>
    </submittedName>
</protein>
<sequence>DQIVSGCSTMLDPPWEPTLFNVPLDDGSGRSVVVVRVDADVAPRPVLVKLRAPIRLSGRNATADRNRLLQLAREEPSARVLPMGQNVMSPNLERDNEGKATADFILRTGINLPMGEAGAWRPLSERTVAALAQALDDSAFPPALRNLGNGAIDYATGFRQLGHNRARKARLVWQATGRPADKTHLVEAVVSVDLPEPYGSAATSPVASVTIDIIARVCQYAEGRGQEGWRHRYPVPDLAVLFDGLLKTAVDPKVIAEIARIADIDTVLVPQPRELHLVADRQIKELLPSHGLREIPGAGASAGGVFRANPALNLRSDTDRQEQVDDWLRQLGLDAGLTGMESLVESYRATAPTPM</sequence>